<dbReference type="RefSeq" id="WP_266152041.1">
    <property type="nucleotide sequence ID" value="NZ_CP064028.1"/>
</dbReference>
<evidence type="ECO:0000313" key="2">
    <source>
        <dbReference type="Proteomes" id="UP001595961"/>
    </source>
</evidence>
<protein>
    <submittedName>
        <fullName evidence="1">Uncharacterized protein</fullName>
    </submittedName>
</protein>
<name>A0ABV9BY80_9GAMM</name>
<dbReference type="EMBL" id="JBHSGA010000004">
    <property type="protein sequence ID" value="MFC4525598.1"/>
    <property type="molecule type" value="Genomic_DNA"/>
</dbReference>
<proteinExistence type="predicted"/>
<organism evidence="1 2">
    <name type="scientific">Dyella halodurans</name>
    <dbReference type="NCBI Taxonomy" id="1920171"/>
    <lineage>
        <taxon>Bacteria</taxon>
        <taxon>Pseudomonadati</taxon>
        <taxon>Pseudomonadota</taxon>
        <taxon>Gammaproteobacteria</taxon>
        <taxon>Lysobacterales</taxon>
        <taxon>Rhodanobacteraceae</taxon>
        <taxon>Dyella</taxon>
    </lineage>
</organism>
<reference evidence="2" key="1">
    <citation type="journal article" date="2019" name="Int. J. Syst. Evol. Microbiol.">
        <title>The Global Catalogue of Microorganisms (GCM) 10K type strain sequencing project: providing services to taxonomists for standard genome sequencing and annotation.</title>
        <authorList>
            <consortium name="The Broad Institute Genomics Platform"/>
            <consortium name="The Broad Institute Genome Sequencing Center for Infectious Disease"/>
            <person name="Wu L."/>
            <person name="Ma J."/>
        </authorList>
    </citation>
    <scope>NUCLEOTIDE SEQUENCE [LARGE SCALE GENOMIC DNA]</scope>
    <source>
        <strain evidence="2">CCM 4481</strain>
    </source>
</reference>
<comment type="caution">
    <text evidence="1">The sequence shown here is derived from an EMBL/GenBank/DDBJ whole genome shotgun (WGS) entry which is preliminary data.</text>
</comment>
<sequence>MPFPLDRILMAYRPLYLRGLLMDGQYKLPARPTPETVVKQEGSSTEVVAERVAVAPHKPLHGAAT</sequence>
<dbReference type="Proteomes" id="UP001595961">
    <property type="component" value="Unassembled WGS sequence"/>
</dbReference>
<accession>A0ABV9BY80</accession>
<keyword evidence="2" id="KW-1185">Reference proteome</keyword>
<evidence type="ECO:0000313" key="1">
    <source>
        <dbReference type="EMBL" id="MFC4525598.1"/>
    </source>
</evidence>
<gene>
    <name evidence="1" type="ORF">ACFO5W_03005</name>
</gene>